<dbReference type="RefSeq" id="WP_211464483.1">
    <property type="nucleotide sequence ID" value="NZ_JAGSXH010000007.1"/>
</dbReference>
<dbReference type="Gene3D" id="3.30.530.20">
    <property type="match status" value="1"/>
</dbReference>
<organism evidence="3 4">
    <name type="scientific">Actinocrinis puniceicyclus</name>
    <dbReference type="NCBI Taxonomy" id="977794"/>
    <lineage>
        <taxon>Bacteria</taxon>
        <taxon>Bacillati</taxon>
        <taxon>Actinomycetota</taxon>
        <taxon>Actinomycetes</taxon>
        <taxon>Catenulisporales</taxon>
        <taxon>Actinospicaceae</taxon>
        <taxon>Actinocrinis</taxon>
    </lineage>
</organism>
<keyword evidence="2" id="KW-0472">Membrane</keyword>
<evidence type="ECO:0000256" key="1">
    <source>
        <dbReference type="SAM" id="MobiDB-lite"/>
    </source>
</evidence>
<feature type="compositionally biased region" description="Low complexity" evidence="1">
    <location>
        <begin position="169"/>
        <end position="183"/>
    </location>
</feature>
<feature type="compositionally biased region" description="Basic and acidic residues" evidence="1">
    <location>
        <begin position="201"/>
        <end position="217"/>
    </location>
</feature>
<keyword evidence="4" id="KW-1185">Reference proteome</keyword>
<proteinExistence type="predicted"/>
<feature type="compositionally biased region" description="Low complexity" evidence="1">
    <location>
        <begin position="285"/>
        <end position="294"/>
    </location>
</feature>
<evidence type="ECO:0000256" key="2">
    <source>
        <dbReference type="SAM" id="Phobius"/>
    </source>
</evidence>
<feature type="transmembrane region" description="Helical" evidence="2">
    <location>
        <begin position="343"/>
        <end position="365"/>
    </location>
</feature>
<gene>
    <name evidence="3" type="ORF">KGA66_03720</name>
</gene>
<protein>
    <recommendedName>
        <fullName evidence="5">Carbon monoxide dehydrogenase subunit G</fullName>
    </recommendedName>
</protein>
<accession>A0A8J7WHB3</accession>
<dbReference type="Proteomes" id="UP000677913">
    <property type="component" value="Unassembled WGS sequence"/>
</dbReference>
<keyword evidence="2" id="KW-0812">Transmembrane</keyword>
<feature type="region of interest" description="Disordered" evidence="1">
    <location>
        <begin position="169"/>
        <end position="333"/>
    </location>
</feature>
<keyword evidence="2" id="KW-1133">Transmembrane helix</keyword>
<name>A0A8J7WHB3_9ACTN</name>
<dbReference type="EMBL" id="JAGSXH010000007">
    <property type="protein sequence ID" value="MBS2962141.1"/>
    <property type="molecule type" value="Genomic_DNA"/>
</dbReference>
<reference evidence="3" key="1">
    <citation type="submission" date="2021-04" db="EMBL/GenBank/DDBJ databases">
        <title>Genome based classification of Actinospica acidithermotolerans sp. nov., an actinobacterium isolated from an Indonesian hot spring.</title>
        <authorList>
            <person name="Kusuma A.B."/>
            <person name="Putra K.E."/>
            <person name="Nafisah S."/>
            <person name="Loh J."/>
            <person name="Nouioui I."/>
            <person name="Goodfellow M."/>
        </authorList>
    </citation>
    <scope>NUCLEOTIDE SEQUENCE</scope>
    <source>
        <strain evidence="3">DSM 45618</strain>
    </source>
</reference>
<evidence type="ECO:0000313" key="3">
    <source>
        <dbReference type="EMBL" id="MBS2962141.1"/>
    </source>
</evidence>
<evidence type="ECO:0008006" key="5">
    <source>
        <dbReference type="Google" id="ProtNLM"/>
    </source>
</evidence>
<comment type="caution">
    <text evidence="3">The sequence shown here is derived from an EMBL/GenBank/DDBJ whole genome shotgun (WGS) entry which is preliminary data.</text>
</comment>
<dbReference type="AlphaFoldDB" id="A0A8J7WHB3"/>
<sequence length="371" mass="39313">MPTATRRRTLACEHGGPSPLRGYAVRVSMPYEATVPVHRRLLWPAVTDAERLIGALPNASVDASGAQGVAGRLRVRTREQTVTFRGVARIVEVVPSSLRVSLEVEAVFGRAGGTVEGTVEITLRQSGSGTRVVVGGQLDIATGTSSLSAEALDGAFQRVVQRWFTALAATSPAQSPSPQLASPERPGRPDGSAQQPGQSERPPREAEAHEEPRDGRPTQRAPLAVVRDVSDQAGQGSANTASPTQLPRDDAPEPQGTNERNAQRGQESADETRAEAKPAQPPALAPLRLVATAPEPGDSGDEPSLPPEAPRAGLVPTTGPEPVGPEETEDIWSRLRDRSVPPWIPFLIGAVTAALGTFAFALAALRRRYRR</sequence>
<dbReference type="SUPFAM" id="SSF55961">
    <property type="entry name" value="Bet v1-like"/>
    <property type="match status" value="1"/>
</dbReference>
<feature type="compositionally biased region" description="Polar residues" evidence="1">
    <location>
        <begin position="232"/>
        <end position="245"/>
    </location>
</feature>
<feature type="compositionally biased region" description="Polar residues" evidence="1">
    <location>
        <begin position="255"/>
        <end position="266"/>
    </location>
</feature>
<evidence type="ECO:0000313" key="4">
    <source>
        <dbReference type="Proteomes" id="UP000677913"/>
    </source>
</evidence>
<dbReference type="InterPro" id="IPR023393">
    <property type="entry name" value="START-like_dom_sf"/>
</dbReference>